<dbReference type="VEuPathDB" id="VectorBase:ACUA011695"/>
<dbReference type="Pfam" id="PF00560">
    <property type="entry name" value="LRR_1"/>
    <property type="match status" value="2"/>
</dbReference>
<keyword evidence="2" id="KW-0677">Repeat</keyword>
<dbReference type="EMBL" id="AXCM01010278">
    <property type="status" value="NOT_ANNOTATED_CDS"/>
    <property type="molecule type" value="Genomic_DNA"/>
</dbReference>
<dbReference type="Gene3D" id="3.80.10.10">
    <property type="entry name" value="Ribonuclease Inhibitor"/>
    <property type="match status" value="2"/>
</dbReference>
<dbReference type="AlphaFoldDB" id="A0A182M7Y1"/>
<dbReference type="PRINTS" id="PR00019">
    <property type="entry name" value="LEURICHRPT"/>
</dbReference>
<dbReference type="InterPro" id="IPR001611">
    <property type="entry name" value="Leu-rich_rpt"/>
</dbReference>
<dbReference type="SMART" id="SM00364">
    <property type="entry name" value="LRR_BAC"/>
    <property type="match status" value="4"/>
</dbReference>
<accession>A0A182M7Y1</accession>
<reference evidence="4" key="1">
    <citation type="submission" date="2013-09" db="EMBL/GenBank/DDBJ databases">
        <title>The Genome Sequence of Anopheles culicifacies species A.</title>
        <authorList>
            <consortium name="The Broad Institute Genomics Platform"/>
            <person name="Neafsey D.E."/>
            <person name="Besansky N."/>
            <person name="Howell P."/>
            <person name="Walton C."/>
            <person name="Young S.K."/>
            <person name="Zeng Q."/>
            <person name="Gargeya S."/>
            <person name="Fitzgerald M."/>
            <person name="Haas B."/>
            <person name="Abouelleil A."/>
            <person name="Allen A.W."/>
            <person name="Alvarado L."/>
            <person name="Arachchi H.M."/>
            <person name="Berlin A.M."/>
            <person name="Chapman S.B."/>
            <person name="Gainer-Dewar J."/>
            <person name="Goldberg J."/>
            <person name="Griggs A."/>
            <person name="Gujja S."/>
            <person name="Hansen M."/>
            <person name="Howarth C."/>
            <person name="Imamovic A."/>
            <person name="Ireland A."/>
            <person name="Larimer J."/>
            <person name="McCowan C."/>
            <person name="Murphy C."/>
            <person name="Pearson M."/>
            <person name="Poon T.W."/>
            <person name="Priest M."/>
            <person name="Roberts A."/>
            <person name="Saif S."/>
            <person name="Shea T."/>
            <person name="Sisk P."/>
            <person name="Sykes S."/>
            <person name="Wortman J."/>
            <person name="Nusbaum C."/>
            <person name="Birren B."/>
        </authorList>
    </citation>
    <scope>NUCLEOTIDE SEQUENCE [LARGE SCALE GENOMIC DNA]</scope>
    <source>
        <strain evidence="4">A-37</strain>
    </source>
</reference>
<dbReference type="SUPFAM" id="SSF52058">
    <property type="entry name" value="L domain-like"/>
    <property type="match status" value="1"/>
</dbReference>
<evidence type="ECO:0000256" key="2">
    <source>
        <dbReference type="ARBA" id="ARBA00022737"/>
    </source>
</evidence>
<dbReference type="InterPro" id="IPR050333">
    <property type="entry name" value="SLRP"/>
</dbReference>
<dbReference type="EnsemblMetazoa" id="ACUA011695-RA">
    <property type="protein sequence ID" value="ACUA011695-PA"/>
    <property type="gene ID" value="ACUA011695"/>
</dbReference>
<name>A0A182M7Y1_9DIPT</name>
<reference evidence="3" key="2">
    <citation type="submission" date="2020-05" db="UniProtKB">
        <authorList>
            <consortium name="EnsemblMetazoa"/>
        </authorList>
    </citation>
    <scope>IDENTIFICATION</scope>
    <source>
        <strain evidence="3">A-37</strain>
    </source>
</reference>
<dbReference type="GO" id="GO:0005615">
    <property type="term" value="C:extracellular space"/>
    <property type="evidence" value="ECO:0007669"/>
    <property type="project" value="TreeGrafter"/>
</dbReference>
<evidence type="ECO:0008006" key="5">
    <source>
        <dbReference type="Google" id="ProtNLM"/>
    </source>
</evidence>
<dbReference type="PANTHER" id="PTHR45712">
    <property type="entry name" value="AGAP008170-PA"/>
    <property type="match status" value="1"/>
</dbReference>
<dbReference type="InterPro" id="IPR032675">
    <property type="entry name" value="LRR_dom_sf"/>
</dbReference>
<dbReference type="PROSITE" id="PS51450">
    <property type="entry name" value="LRR"/>
    <property type="match status" value="1"/>
</dbReference>
<proteinExistence type="predicted"/>
<evidence type="ECO:0000313" key="3">
    <source>
        <dbReference type="EnsemblMetazoa" id="ACUA011695-PA"/>
    </source>
</evidence>
<dbReference type="InterPro" id="IPR003591">
    <property type="entry name" value="Leu-rich_rpt_typical-subtyp"/>
</dbReference>
<dbReference type="SMART" id="SM00369">
    <property type="entry name" value="LRR_TYP"/>
    <property type="match status" value="4"/>
</dbReference>
<sequence>MCNSPIRTLDLTPFCDLPLLSILVFTSNKIRSVLSSGLQQCKVYDSLEEMDLSENLLKTVSMFLLQPYVKLRVLKLNKNKLRRLTGCLASDMLQELDVSDNRLTSFSLCQWRIPFLTLLSLNSNQLTTLPACLDNLKSLQKLRFQSNWILAIDFIELGWMDNLKLLDLSSNRIRSITLNSSDFPVKLETLIVDRNNMTELNLMFVPAEKLQVQAEYNLIANFNINATSMN</sequence>
<keyword evidence="1" id="KW-0433">Leucine-rich repeat</keyword>
<evidence type="ECO:0000313" key="4">
    <source>
        <dbReference type="Proteomes" id="UP000075883"/>
    </source>
</evidence>
<organism evidence="3 4">
    <name type="scientific">Anopheles culicifacies</name>
    <dbReference type="NCBI Taxonomy" id="139723"/>
    <lineage>
        <taxon>Eukaryota</taxon>
        <taxon>Metazoa</taxon>
        <taxon>Ecdysozoa</taxon>
        <taxon>Arthropoda</taxon>
        <taxon>Hexapoda</taxon>
        <taxon>Insecta</taxon>
        <taxon>Pterygota</taxon>
        <taxon>Neoptera</taxon>
        <taxon>Endopterygota</taxon>
        <taxon>Diptera</taxon>
        <taxon>Nematocera</taxon>
        <taxon>Culicoidea</taxon>
        <taxon>Culicidae</taxon>
        <taxon>Anophelinae</taxon>
        <taxon>Anopheles</taxon>
        <taxon>culicifacies species complex</taxon>
    </lineage>
</organism>
<dbReference type="PANTHER" id="PTHR45712:SF22">
    <property type="entry name" value="INSULIN-LIKE GROWTH FACTOR-BINDING PROTEIN COMPLEX ACID LABILE SUBUNIT"/>
    <property type="match status" value="1"/>
</dbReference>
<dbReference type="Proteomes" id="UP000075883">
    <property type="component" value="Unassembled WGS sequence"/>
</dbReference>
<evidence type="ECO:0000256" key="1">
    <source>
        <dbReference type="ARBA" id="ARBA00022614"/>
    </source>
</evidence>
<keyword evidence="4" id="KW-1185">Reference proteome</keyword>
<dbReference type="STRING" id="139723.A0A182M7Y1"/>
<protein>
    <recommendedName>
        <fullName evidence="5">Leucine rich immune protein (Coil-less)</fullName>
    </recommendedName>
</protein>